<dbReference type="EMBL" id="CP130472">
    <property type="protein sequence ID" value="WLS45913.1"/>
    <property type="molecule type" value="Genomic_DNA"/>
</dbReference>
<sequence length="297" mass="33351">MIVRSHGVSRDPVGALLAEAFPYQHVLRADIAADLRRCSVLLIDPPNKSFFGNLVEVAIGLSLCDQIPYLDLLRCLDHALAKRVLAMAGYWPTIDPATPFDAWRRIDSAPPARIFTAASRLAYVRSLVNDLGCRRFDAGDVTRDLLERYPRLLIGRPTEIYHTRRAFRTAWDSYSSGFHSALRSYGPAAAQLPLLDGHRHADFLLGTTLLEVKSGRLDEDTYLDELICQILTYALLARHDGHHVTHVAVYAIRYQRLLRYRIDELTKQLADAPIDLTATGAKLAALIRDRSRREPAA</sequence>
<proteinExistence type="predicted"/>
<accession>A0AAJ6L5I5</accession>
<evidence type="ECO:0000313" key="1">
    <source>
        <dbReference type="EMBL" id="WLS45913.1"/>
    </source>
</evidence>
<reference evidence="1 2" key="1">
    <citation type="submission" date="2023-07" db="EMBL/GenBank/DDBJ databases">
        <title>Micromonospora profundi TRM 95458 converts glycerol to a new osmotic compound.</title>
        <authorList>
            <person name="Lu D."/>
        </authorList>
    </citation>
    <scope>NUCLEOTIDE SEQUENCE [LARGE SCALE GENOMIC DNA]</scope>
    <source>
        <strain evidence="1 2">TRM95458</strain>
    </source>
</reference>
<dbReference type="Proteomes" id="UP001235874">
    <property type="component" value="Chromosome"/>
</dbReference>
<evidence type="ECO:0000313" key="2">
    <source>
        <dbReference type="Proteomes" id="UP001235874"/>
    </source>
</evidence>
<dbReference type="AlphaFoldDB" id="A0AAJ6L5I5"/>
<protein>
    <submittedName>
        <fullName evidence="1">Uncharacterized protein</fullName>
    </submittedName>
</protein>
<dbReference type="KEGG" id="mprn:Q3V37_01075"/>
<name>A0AAJ6L5I5_9ACTN</name>
<dbReference type="RefSeq" id="WP_306272610.1">
    <property type="nucleotide sequence ID" value="NZ_CP130472.1"/>
</dbReference>
<keyword evidence="2" id="KW-1185">Reference proteome</keyword>
<organism evidence="1 2">
    <name type="scientific">Micromonospora profundi</name>
    <dbReference type="NCBI Taxonomy" id="1420889"/>
    <lineage>
        <taxon>Bacteria</taxon>
        <taxon>Bacillati</taxon>
        <taxon>Actinomycetota</taxon>
        <taxon>Actinomycetes</taxon>
        <taxon>Micromonosporales</taxon>
        <taxon>Micromonosporaceae</taxon>
        <taxon>Micromonospora</taxon>
    </lineage>
</organism>
<gene>
    <name evidence="1" type="ORF">Q3V37_01075</name>
</gene>